<dbReference type="Proteomes" id="UP000814140">
    <property type="component" value="Unassembled WGS sequence"/>
</dbReference>
<evidence type="ECO:0000313" key="1">
    <source>
        <dbReference type="EMBL" id="KAI0055876.1"/>
    </source>
</evidence>
<proteinExistence type="predicted"/>
<evidence type="ECO:0000313" key="2">
    <source>
        <dbReference type="Proteomes" id="UP000814140"/>
    </source>
</evidence>
<gene>
    <name evidence="1" type="ORF">BV25DRAFT_1921423</name>
</gene>
<accession>A0ACB8SJA8</accession>
<organism evidence="1 2">
    <name type="scientific">Artomyces pyxidatus</name>
    <dbReference type="NCBI Taxonomy" id="48021"/>
    <lineage>
        <taxon>Eukaryota</taxon>
        <taxon>Fungi</taxon>
        <taxon>Dikarya</taxon>
        <taxon>Basidiomycota</taxon>
        <taxon>Agaricomycotina</taxon>
        <taxon>Agaricomycetes</taxon>
        <taxon>Russulales</taxon>
        <taxon>Auriscalpiaceae</taxon>
        <taxon>Artomyces</taxon>
    </lineage>
</organism>
<reference evidence="1" key="2">
    <citation type="journal article" date="2022" name="New Phytol.">
        <title>Evolutionary transition to the ectomycorrhizal habit in the genomes of a hyperdiverse lineage of mushroom-forming fungi.</title>
        <authorList>
            <person name="Looney B."/>
            <person name="Miyauchi S."/>
            <person name="Morin E."/>
            <person name="Drula E."/>
            <person name="Courty P.E."/>
            <person name="Kohler A."/>
            <person name="Kuo A."/>
            <person name="LaButti K."/>
            <person name="Pangilinan J."/>
            <person name="Lipzen A."/>
            <person name="Riley R."/>
            <person name="Andreopoulos W."/>
            <person name="He G."/>
            <person name="Johnson J."/>
            <person name="Nolan M."/>
            <person name="Tritt A."/>
            <person name="Barry K.W."/>
            <person name="Grigoriev I.V."/>
            <person name="Nagy L.G."/>
            <person name="Hibbett D."/>
            <person name="Henrissat B."/>
            <person name="Matheny P.B."/>
            <person name="Labbe J."/>
            <person name="Martin F.M."/>
        </authorList>
    </citation>
    <scope>NUCLEOTIDE SEQUENCE</scope>
    <source>
        <strain evidence="1">HHB10654</strain>
    </source>
</reference>
<reference evidence="1" key="1">
    <citation type="submission" date="2021-03" db="EMBL/GenBank/DDBJ databases">
        <authorList>
            <consortium name="DOE Joint Genome Institute"/>
            <person name="Ahrendt S."/>
            <person name="Looney B.P."/>
            <person name="Miyauchi S."/>
            <person name="Morin E."/>
            <person name="Drula E."/>
            <person name="Courty P.E."/>
            <person name="Chicoki N."/>
            <person name="Fauchery L."/>
            <person name="Kohler A."/>
            <person name="Kuo A."/>
            <person name="Labutti K."/>
            <person name="Pangilinan J."/>
            <person name="Lipzen A."/>
            <person name="Riley R."/>
            <person name="Andreopoulos W."/>
            <person name="He G."/>
            <person name="Johnson J."/>
            <person name="Barry K.W."/>
            <person name="Grigoriev I.V."/>
            <person name="Nagy L."/>
            <person name="Hibbett D."/>
            <person name="Henrissat B."/>
            <person name="Matheny P.B."/>
            <person name="Labbe J."/>
            <person name="Martin F."/>
        </authorList>
    </citation>
    <scope>NUCLEOTIDE SEQUENCE</scope>
    <source>
        <strain evidence="1">HHB10654</strain>
    </source>
</reference>
<dbReference type="EMBL" id="MU277276">
    <property type="protein sequence ID" value="KAI0055876.1"/>
    <property type="molecule type" value="Genomic_DNA"/>
</dbReference>
<name>A0ACB8SJA8_9AGAM</name>
<protein>
    <submittedName>
        <fullName evidence="1">Alpha/beta-hydrolase</fullName>
    </submittedName>
</protein>
<comment type="caution">
    <text evidence="1">The sequence shown here is derived from an EMBL/GenBank/DDBJ whole genome shotgun (WGS) entry which is preliminary data.</text>
</comment>
<keyword evidence="2" id="KW-1185">Reference proteome</keyword>
<sequence>MLAPACRTLALFWLFGAVSAVPQLPRSQARRAPPPEARSSDEHARRATAQFSSPKASQFLVNGKGIPDVNFDVGSSWSGLLPISSDPHETRKLFFWYFPASPQGSADDLIFWTNGGPGCSSLEGLLQENGPFSWQFGQAAPTKNPYSWTNLANVLWIEQPVGTGFSQGTPNVTNENELAAQLVGFLQQFLNVFSELKGKKLYLTGESYGGLYVPYIADYIYSNPSSLALNLQGIWLGSPILAEDAVQLEAPAVNFVQKYTNVFAFNQSFLASLNARAQSCNYANYLTTHLTYPPPPAPFALPGQSVEFDPGCDVWNDIVGAALLLNPAFNIYRIFDMPPILWDVLGFPGTFPQTQSPIYFNRADVKAAIHAPSSAQWTECNSDVFAGSAGDTSPLATFDVLPRVIEKSARTVIVAGMADFVLIAEGKIDVAAPYSMTWNGKQGFQNAPQPDSLIIDGVGAAGTLQSERGLTYYEVAITGHMIPQFNPKAAFQSMQFLLGQRSSP</sequence>